<dbReference type="SUPFAM" id="SSF56672">
    <property type="entry name" value="DNA/RNA polymerases"/>
    <property type="match status" value="1"/>
</dbReference>
<dbReference type="EC" id="3.1.26.4" evidence="2"/>
<dbReference type="Proteomes" id="UP000765507">
    <property type="component" value="Unassembled WGS sequence"/>
</dbReference>
<protein>
    <recommendedName>
        <fullName evidence="2">ribonuclease H</fullName>
        <ecNumber evidence="2">3.1.26.4</ecNumber>
    </recommendedName>
</protein>
<dbReference type="InterPro" id="IPR043128">
    <property type="entry name" value="Rev_trsase/Diguanyl_cyclase"/>
</dbReference>
<dbReference type="EMBL" id="JAHGAV010000458">
    <property type="protein sequence ID" value="KAG6925231.1"/>
    <property type="molecule type" value="Genomic_DNA"/>
</dbReference>
<comment type="similarity">
    <text evidence="1">Belongs to the beta type-B retroviral polymerase family. HERV class-II K(HML-2) pol subfamily.</text>
</comment>
<sequence length="338" mass="39046">SLFRDPSHKQILIQEVHSLLSLGAVEEVPQEQKRNGFYFRYFLILKAKGRLRPILDLWERNKFMGKLKFRMVSLASIIPSLDPGDWYVALNLKDVYFHIAITPSHRKYLRFVVSNKHYQFTVLPFGLSSVPHVFTKCMAVVAAFLCRRQVQVFSYLDDWLIKGCSRAKVEAQVDFIRTTFDELDLILNVRKSTLFPVQWIEVIGVVLGSTQTRGYLLEARFQALDNVIQSLRQFPITTARNCLNLLGHMASCTYEVQHARLRLRPLQSWLASVYWLARNSLERVLTLPRPVPDSLQWWFDPQVVCAGDPFTGEHIWETSGHKASGLRWNSLSTSMSES</sequence>
<keyword evidence="5" id="KW-1185">Reference proteome</keyword>
<dbReference type="Gene3D" id="3.10.10.10">
    <property type="entry name" value="HIV Type 1 Reverse Transcriptase, subunit A, domain 1"/>
    <property type="match status" value="1"/>
</dbReference>
<dbReference type="GO" id="GO:0004523">
    <property type="term" value="F:RNA-DNA hybrid ribonuclease activity"/>
    <property type="evidence" value="ECO:0007669"/>
    <property type="project" value="UniProtKB-EC"/>
</dbReference>
<dbReference type="PANTHER" id="PTHR33050:SF7">
    <property type="entry name" value="RIBONUCLEASE H"/>
    <property type="match status" value="1"/>
</dbReference>
<dbReference type="CDD" id="cd03714">
    <property type="entry name" value="RT_DIRS1"/>
    <property type="match status" value="1"/>
</dbReference>
<dbReference type="AlphaFoldDB" id="A0A8T1S8P9"/>
<dbReference type="InterPro" id="IPR000477">
    <property type="entry name" value="RT_dom"/>
</dbReference>
<dbReference type="InterPro" id="IPR043502">
    <property type="entry name" value="DNA/RNA_pol_sf"/>
</dbReference>
<gene>
    <name evidence="4" type="ORF">G0U57_015111</name>
</gene>
<dbReference type="PROSITE" id="PS50878">
    <property type="entry name" value="RT_POL"/>
    <property type="match status" value="1"/>
</dbReference>
<dbReference type="InterPro" id="IPR052055">
    <property type="entry name" value="Hepadnavirus_pol/RT"/>
</dbReference>
<feature type="non-terminal residue" evidence="4">
    <location>
        <position position="1"/>
    </location>
</feature>
<organism evidence="4 5">
    <name type="scientific">Chelydra serpentina</name>
    <name type="common">Snapping turtle</name>
    <name type="synonym">Testudo serpentina</name>
    <dbReference type="NCBI Taxonomy" id="8475"/>
    <lineage>
        <taxon>Eukaryota</taxon>
        <taxon>Metazoa</taxon>
        <taxon>Chordata</taxon>
        <taxon>Craniata</taxon>
        <taxon>Vertebrata</taxon>
        <taxon>Euteleostomi</taxon>
        <taxon>Archelosauria</taxon>
        <taxon>Testudinata</taxon>
        <taxon>Testudines</taxon>
        <taxon>Cryptodira</taxon>
        <taxon>Durocryptodira</taxon>
        <taxon>Americhelydia</taxon>
        <taxon>Chelydroidea</taxon>
        <taxon>Chelydridae</taxon>
        <taxon>Chelydra</taxon>
    </lineage>
</organism>
<accession>A0A8T1S8P9</accession>
<feature type="domain" description="Reverse transcriptase" evidence="3">
    <location>
        <begin position="25"/>
        <end position="207"/>
    </location>
</feature>
<reference evidence="4 5" key="1">
    <citation type="journal article" date="2020" name="G3 (Bethesda)">
        <title>Draft Genome of the Common Snapping Turtle, Chelydra serpentina, a Model for Phenotypic Plasticity in Reptiles.</title>
        <authorList>
            <person name="Das D."/>
            <person name="Singh S.K."/>
            <person name="Bierstedt J."/>
            <person name="Erickson A."/>
            <person name="Galli G.L.J."/>
            <person name="Crossley D.A. 2nd"/>
            <person name="Rhen T."/>
        </authorList>
    </citation>
    <scope>NUCLEOTIDE SEQUENCE [LARGE SCALE GENOMIC DNA]</scope>
    <source>
        <tissue evidence="4">Whole blood</tissue>
    </source>
</reference>
<name>A0A8T1S8P9_CHESE</name>
<evidence type="ECO:0000313" key="5">
    <source>
        <dbReference type="Proteomes" id="UP000765507"/>
    </source>
</evidence>
<evidence type="ECO:0000259" key="3">
    <source>
        <dbReference type="PROSITE" id="PS50878"/>
    </source>
</evidence>
<dbReference type="PANTHER" id="PTHR33050">
    <property type="entry name" value="REVERSE TRANSCRIPTASE DOMAIN-CONTAINING PROTEIN"/>
    <property type="match status" value="1"/>
</dbReference>
<comment type="caution">
    <text evidence="4">The sequence shown here is derived from an EMBL/GenBank/DDBJ whole genome shotgun (WGS) entry which is preliminary data.</text>
</comment>
<dbReference type="Gene3D" id="3.30.70.270">
    <property type="match status" value="1"/>
</dbReference>
<evidence type="ECO:0000256" key="1">
    <source>
        <dbReference type="ARBA" id="ARBA00010879"/>
    </source>
</evidence>
<proteinExistence type="inferred from homology"/>
<dbReference type="OrthoDB" id="9908277at2759"/>
<evidence type="ECO:0000313" key="4">
    <source>
        <dbReference type="EMBL" id="KAG6925231.1"/>
    </source>
</evidence>
<dbReference type="Pfam" id="PF00078">
    <property type="entry name" value="RVT_1"/>
    <property type="match status" value="1"/>
</dbReference>
<evidence type="ECO:0000256" key="2">
    <source>
        <dbReference type="ARBA" id="ARBA00012180"/>
    </source>
</evidence>